<dbReference type="PANTHER" id="PTHR20941:SF1">
    <property type="entry name" value="FOLIC ACID SYNTHESIS PROTEIN FOL1"/>
    <property type="match status" value="1"/>
</dbReference>
<dbReference type="GO" id="GO:0046654">
    <property type="term" value="P:tetrahydrofolate biosynthetic process"/>
    <property type="evidence" value="ECO:0007669"/>
    <property type="project" value="UniProtKB-UniPathway"/>
</dbReference>
<dbReference type="Proteomes" id="UP000292120">
    <property type="component" value="Unassembled WGS sequence"/>
</dbReference>
<keyword evidence="8 9" id="KW-0289">Folate biosynthesis</keyword>
<proteinExistence type="inferred from homology"/>
<dbReference type="UniPathway" id="UPA00077">
    <property type="reaction ID" value="UER00156"/>
</dbReference>
<evidence type="ECO:0000256" key="2">
    <source>
        <dbReference type="ARBA" id="ARBA00001946"/>
    </source>
</evidence>
<evidence type="ECO:0000256" key="9">
    <source>
        <dbReference type="RuleBase" id="RU361205"/>
    </source>
</evidence>
<dbReference type="InterPro" id="IPR045031">
    <property type="entry name" value="DHP_synth-like"/>
</dbReference>
<protein>
    <recommendedName>
        <fullName evidence="4 9">Dihydropteroate synthase</fullName>
        <shortName evidence="9">DHPS</shortName>
        <ecNumber evidence="4 9">2.5.1.15</ecNumber>
    </recommendedName>
    <alternativeName>
        <fullName evidence="9">Dihydropteroate pyrophosphorylase</fullName>
    </alternativeName>
</protein>
<evidence type="ECO:0000313" key="11">
    <source>
        <dbReference type="EMBL" id="TBO28793.1"/>
    </source>
</evidence>
<dbReference type="GO" id="GO:0004156">
    <property type="term" value="F:dihydropteroate synthase activity"/>
    <property type="evidence" value="ECO:0007669"/>
    <property type="project" value="UniProtKB-EC"/>
</dbReference>
<feature type="domain" description="Pterin-binding" evidence="10">
    <location>
        <begin position="15"/>
        <end position="267"/>
    </location>
</feature>
<comment type="pathway">
    <text evidence="3 9">Cofactor biosynthesis; tetrahydrofolate biosynthesis; 7,8-dihydrofolate from 2-amino-4-hydroxy-6-hydroxymethyl-7,8-dihydropteridine diphosphate and 4-aminobenzoate: step 1/2.</text>
</comment>
<dbReference type="InterPro" id="IPR011005">
    <property type="entry name" value="Dihydropteroate_synth-like_sf"/>
</dbReference>
<evidence type="ECO:0000256" key="4">
    <source>
        <dbReference type="ARBA" id="ARBA00012458"/>
    </source>
</evidence>
<evidence type="ECO:0000256" key="8">
    <source>
        <dbReference type="ARBA" id="ARBA00022909"/>
    </source>
</evidence>
<dbReference type="PROSITE" id="PS00793">
    <property type="entry name" value="DHPS_2"/>
    <property type="match status" value="1"/>
</dbReference>
<dbReference type="PANTHER" id="PTHR20941">
    <property type="entry name" value="FOLATE SYNTHESIS PROTEINS"/>
    <property type="match status" value="1"/>
</dbReference>
<dbReference type="GO" id="GO:0005829">
    <property type="term" value="C:cytosol"/>
    <property type="evidence" value="ECO:0007669"/>
    <property type="project" value="TreeGrafter"/>
</dbReference>
<keyword evidence="12" id="KW-1185">Reference proteome</keyword>
<keyword evidence="5 9" id="KW-0808">Transferase</keyword>
<evidence type="ECO:0000259" key="10">
    <source>
        <dbReference type="PROSITE" id="PS50972"/>
    </source>
</evidence>
<dbReference type="InterPro" id="IPR000489">
    <property type="entry name" value="Pterin-binding_dom"/>
</dbReference>
<comment type="catalytic activity">
    <reaction evidence="1">
        <text>(7,8-dihydropterin-6-yl)methyl diphosphate + 4-aminobenzoate = 7,8-dihydropteroate + diphosphate</text>
        <dbReference type="Rhea" id="RHEA:19949"/>
        <dbReference type="ChEBI" id="CHEBI:17836"/>
        <dbReference type="ChEBI" id="CHEBI:17839"/>
        <dbReference type="ChEBI" id="CHEBI:33019"/>
        <dbReference type="ChEBI" id="CHEBI:72950"/>
        <dbReference type="EC" id="2.5.1.15"/>
    </reaction>
</comment>
<evidence type="ECO:0000313" key="12">
    <source>
        <dbReference type="Proteomes" id="UP000292120"/>
    </source>
</evidence>
<dbReference type="EC" id="2.5.1.15" evidence="4 9"/>
<name>A0A4Q9GZT8_9BURK</name>
<comment type="similarity">
    <text evidence="9">Belongs to the DHPS family.</text>
</comment>
<dbReference type="Pfam" id="PF00809">
    <property type="entry name" value="Pterin_bind"/>
    <property type="match status" value="1"/>
</dbReference>
<evidence type="ECO:0000256" key="6">
    <source>
        <dbReference type="ARBA" id="ARBA00022723"/>
    </source>
</evidence>
<dbReference type="PROSITE" id="PS00792">
    <property type="entry name" value="DHPS_1"/>
    <property type="match status" value="1"/>
</dbReference>
<dbReference type="GO" id="GO:0046872">
    <property type="term" value="F:metal ion binding"/>
    <property type="evidence" value="ECO:0007669"/>
    <property type="project" value="UniProtKB-KW"/>
</dbReference>
<comment type="caution">
    <text evidence="11">The sequence shown here is derived from an EMBL/GenBank/DDBJ whole genome shotgun (WGS) entry which is preliminary data.</text>
</comment>
<evidence type="ECO:0000256" key="3">
    <source>
        <dbReference type="ARBA" id="ARBA00004763"/>
    </source>
</evidence>
<keyword evidence="6 9" id="KW-0479">Metal-binding</keyword>
<evidence type="ECO:0000256" key="5">
    <source>
        <dbReference type="ARBA" id="ARBA00022679"/>
    </source>
</evidence>
<dbReference type="PROSITE" id="PS50972">
    <property type="entry name" value="PTERIN_BINDING"/>
    <property type="match status" value="1"/>
</dbReference>
<dbReference type="CDD" id="cd00739">
    <property type="entry name" value="DHPS"/>
    <property type="match status" value="1"/>
</dbReference>
<dbReference type="GO" id="GO:0046656">
    <property type="term" value="P:folic acid biosynthetic process"/>
    <property type="evidence" value="ECO:0007669"/>
    <property type="project" value="UniProtKB-KW"/>
</dbReference>
<dbReference type="RefSeq" id="WP_130968884.1">
    <property type="nucleotide sequence ID" value="NZ_SIXI01000006.1"/>
</dbReference>
<gene>
    <name evidence="11" type="primary">folP</name>
    <name evidence="11" type="ORF">EYS42_14365</name>
</gene>
<dbReference type="Gene3D" id="3.20.20.20">
    <property type="entry name" value="Dihydropteroate synthase-like"/>
    <property type="match status" value="1"/>
</dbReference>
<organism evidence="11 12">
    <name type="scientific">Aquabacterium lacunae</name>
    <dbReference type="NCBI Taxonomy" id="2528630"/>
    <lineage>
        <taxon>Bacteria</taxon>
        <taxon>Pseudomonadati</taxon>
        <taxon>Pseudomonadota</taxon>
        <taxon>Betaproteobacteria</taxon>
        <taxon>Burkholderiales</taxon>
        <taxon>Aquabacterium</taxon>
    </lineage>
</organism>
<dbReference type="SUPFAM" id="SSF51717">
    <property type="entry name" value="Dihydropteroate synthetase-like"/>
    <property type="match status" value="1"/>
</dbReference>
<dbReference type="OrthoDB" id="9811744at2"/>
<dbReference type="EMBL" id="SIXI01000006">
    <property type="protein sequence ID" value="TBO28793.1"/>
    <property type="molecule type" value="Genomic_DNA"/>
</dbReference>
<evidence type="ECO:0000256" key="7">
    <source>
        <dbReference type="ARBA" id="ARBA00022842"/>
    </source>
</evidence>
<comment type="function">
    <text evidence="9">Catalyzes the condensation of para-aminobenzoate (pABA) with 6-hydroxymethyl-7,8-dihydropterin diphosphate (DHPt-PP) to form 7,8-dihydropteroate (H2Pte), the immediate precursor of folate derivatives.</text>
</comment>
<dbReference type="AlphaFoldDB" id="A0A4Q9GZT8"/>
<reference evidence="11 12" key="1">
    <citation type="submission" date="2019-02" db="EMBL/GenBank/DDBJ databases">
        <title>Aquabacterium sp. strain KMB7.</title>
        <authorList>
            <person name="Chen W.-M."/>
        </authorList>
    </citation>
    <scope>NUCLEOTIDE SEQUENCE [LARGE SCALE GENOMIC DNA]</scope>
    <source>
        <strain evidence="11 12">KMB7</strain>
    </source>
</reference>
<dbReference type="NCBIfam" id="TIGR01496">
    <property type="entry name" value="DHPS"/>
    <property type="match status" value="1"/>
</dbReference>
<dbReference type="InterPro" id="IPR006390">
    <property type="entry name" value="DHP_synth_dom"/>
</dbReference>
<evidence type="ECO:0000256" key="1">
    <source>
        <dbReference type="ARBA" id="ARBA00000012"/>
    </source>
</evidence>
<sequence>MRWQTTRYDIDLSQPRVMGIVNVTPDSFSDGGRYLSPADALAQCEQLVREGADILDLGAESSRPGAPTLPADEEWARLAPVLKAAVTLGVPVSVDTWKTAVMRQALDAGADIINDIQALRDPGAEALVAAHGRCGVCLMHMRGDPATMQQFTQYDDVMQEVSAFLRLRDEALQAQGVAPERITLDPGVGFGKTPEQNLALLARQREFLALGRPLLVGWSRKSTLGVVTGQPVEARMPASVAAALAGVLHGARVVRVHDVAATVDALKVWRAVHLPAELRTSTPLIG</sequence>
<keyword evidence="7 9" id="KW-0460">Magnesium</keyword>
<comment type="cofactor">
    <cofactor evidence="2 9">
        <name>Mg(2+)</name>
        <dbReference type="ChEBI" id="CHEBI:18420"/>
    </cofactor>
</comment>
<accession>A0A4Q9GZT8</accession>